<dbReference type="EMBL" id="CP018477">
    <property type="protein sequence ID" value="ASV75935.1"/>
    <property type="molecule type" value="Genomic_DNA"/>
</dbReference>
<evidence type="ECO:0000313" key="3">
    <source>
        <dbReference type="Proteomes" id="UP000215086"/>
    </source>
</evidence>
<dbReference type="InterPro" id="IPR017853">
    <property type="entry name" value="GH"/>
</dbReference>
<dbReference type="AlphaFoldDB" id="A0A286RIY6"/>
<dbReference type="KEGG" id="ttf:THTE_3333"/>
<keyword evidence="1" id="KW-0732">Signal</keyword>
<feature type="chain" id="PRO_5013352734" description="Glycoside hydrolase family 42 N-terminal domain-containing protein" evidence="1">
    <location>
        <begin position="20"/>
        <end position="911"/>
    </location>
</feature>
<sequence length="911" mass="103182">MRVRVVVGLILVAGTFATACGESIWQEGEQPTAHKMNRHPWWYDQVKKEFLSGGDWISNFSEEKEGTAEYRIRVREGGEYVLWLRINPVRTRVSLSIDGGGWRELDLSNALEVTNIAADGKIDLRFIGWVNAGRVTLAPGEHTIAFRFHGELQNHGGLDAFVLTNERFSPKGLAKPGSPETQADVVTEVGTWAFQPSDDPVRPGALIDLRDLNEPIAGEKGFIRLSADGMSFVRGDGQPIRFWAIVDYGWRMEPDKMQRHLRWLAKLGVNMVRVHAQLCVEKEGAKLTDVDEKVIDQIQRYVAECKKHGIYVTISPYWSHTQKIPASWGLDTYTGHSGPEGLIFFEERLQNAYKTWVKELYTRPNPYTGIPLAQDPTVAIIQVQNEDSILFWTSQNIREPFAGKLRQLFAKFLVKKYGSLEKAQAAWGGAKHEKDRPEAGEMWMEIIWRMTSQAPKPNAAWAKRLADQLEFMSRLQYDFYADMAKYYRQALGCRQLLNATNWRTADPVLLEDCERWTYTAMDVSAINRYTGVIHIGPNDGWRIDPNHFYLSQSCLLNPDEFPGALKQTVGQPMILTEVAWVHPGLYQTEGPFLAAVYMSLTGVDAFYWFSYGDEFWTTDPVWPWWKVGGLNSLKKWEGSVPTQAGMFPAAALAYRLGYIQTADQPAVYEERSLQGMWERRVPIIAEAGKFDPNRDPGDFAPQSPIKQEVDRLAFFVGPVHVKFDGQEKNSRVVDLSRYIDREKGIVRSMTGEITLDIRNGVCTVNTPKCQGCTGFLKQAGGRFRFGDVMLTSDNDYATIMVVAMDNRPLRDSEKVLVQLGTTARMTGWTERDATFESGGQKLQGRQILDTGRPPWRLADNRVKLTLNNPSLQRAIVLDVDGYPRQEVSLERHGGAVMLDIPRDCLYVILTK</sequence>
<evidence type="ECO:0008006" key="4">
    <source>
        <dbReference type="Google" id="ProtNLM"/>
    </source>
</evidence>
<keyword evidence="3" id="KW-1185">Reference proteome</keyword>
<evidence type="ECO:0000256" key="1">
    <source>
        <dbReference type="SAM" id="SignalP"/>
    </source>
</evidence>
<feature type="signal peptide" evidence="1">
    <location>
        <begin position="1"/>
        <end position="19"/>
    </location>
</feature>
<dbReference type="RefSeq" id="WP_095415838.1">
    <property type="nucleotide sequence ID" value="NZ_CP018477.1"/>
</dbReference>
<dbReference type="SUPFAM" id="SSF51445">
    <property type="entry name" value="(Trans)glycosidases"/>
    <property type="match status" value="1"/>
</dbReference>
<dbReference type="PROSITE" id="PS51257">
    <property type="entry name" value="PROKAR_LIPOPROTEIN"/>
    <property type="match status" value="1"/>
</dbReference>
<reference evidence="2 3" key="1">
    <citation type="journal article" name="Front. Microbiol.">
        <title>Sugar Metabolism of the First Thermophilic Planctomycete Thermogutta terrifontis: Comparative Genomic and Transcriptomic Approaches.</title>
        <authorList>
            <person name="Elcheninov A.G."/>
            <person name="Menzel P."/>
            <person name="Gudbergsdottir S.R."/>
            <person name="Slesarev A.I."/>
            <person name="Kadnikov V.V."/>
            <person name="Krogh A."/>
            <person name="Bonch-Osmolovskaya E.A."/>
            <person name="Peng X."/>
            <person name="Kublanov I.V."/>
        </authorList>
    </citation>
    <scope>NUCLEOTIDE SEQUENCE [LARGE SCALE GENOMIC DNA]</scope>
    <source>
        <strain evidence="2 3">R1</strain>
    </source>
</reference>
<dbReference type="Proteomes" id="UP000215086">
    <property type="component" value="Chromosome"/>
</dbReference>
<proteinExistence type="predicted"/>
<accession>A0A286RIY6</accession>
<dbReference type="Gene3D" id="2.60.120.260">
    <property type="entry name" value="Galactose-binding domain-like"/>
    <property type="match status" value="1"/>
</dbReference>
<gene>
    <name evidence="2" type="ORF">THTE_3333</name>
</gene>
<dbReference type="OrthoDB" id="9146353at2"/>
<organism evidence="2 3">
    <name type="scientific">Thermogutta terrifontis</name>
    <dbReference type="NCBI Taxonomy" id="1331910"/>
    <lineage>
        <taxon>Bacteria</taxon>
        <taxon>Pseudomonadati</taxon>
        <taxon>Planctomycetota</taxon>
        <taxon>Planctomycetia</taxon>
        <taxon>Pirellulales</taxon>
        <taxon>Thermoguttaceae</taxon>
        <taxon>Thermogutta</taxon>
    </lineage>
</organism>
<name>A0A286RIY6_9BACT</name>
<dbReference type="Gene3D" id="3.20.20.80">
    <property type="entry name" value="Glycosidases"/>
    <property type="match status" value="1"/>
</dbReference>
<evidence type="ECO:0000313" key="2">
    <source>
        <dbReference type="EMBL" id="ASV75935.1"/>
    </source>
</evidence>
<protein>
    <recommendedName>
        <fullName evidence="4">Glycoside hydrolase family 42 N-terminal domain-containing protein</fullName>
    </recommendedName>
</protein>